<protein>
    <recommendedName>
        <fullName evidence="3">HNH nuclease domain-containing protein</fullName>
    </recommendedName>
</protein>
<dbReference type="RefSeq" id="XP_066077109.1">
    <property type="nucleotide sequence ID" value="XM_066221012.1"/>
</dbReference>
<reference evidence="1 2" key="1">
    <citation type="submission" date="2024-01" db="EMBL/GenBank/DDBJ databases">
        <title>Comparative genomics of Cryptococcus and Kwoniella reveals pathogenesis evolution and contrasting modes of karyotype evolution via chromosome fusion or intercentromeric recombination.</title>
        <authorList>
            <person name="Coelho M.A."/>
            <person name="David-Palma M."/>
            <person name="Shea T."/>
            <person name="Bowers K."/>
            <person name="McGinley-Smith S."/>
            <person name="Mohammad A.W."/>
            <person name="Gnirke A."/>
            <person name="Yurkov A.M."/>
            <person name="Nowrousian M."/>
            <person name="Sun S."/>
            <person name="Cuomo C.A."/>
            <person name="Heitman J."/>
        </authorList>
    </citation>
    <scope>NUCLEOTIDE SEQUENCE [LARGE SCALE GENOMIC DNA]</scope>
    <source>
        <strain evidence="1 2">CBS 6074</strain>
    </source>
</reference>
<evidence type="ECO:0000313" key="2">
    <source>
        <dbReference type="Proteomes" id="UP001355207"/>
    </source>
</evidence>
<sequence>MTSNADRNQPRELTIEELWDCWPEIIDPPELPAQRCRVLQSECPALNEVALKDYERPSLYPTKRSDYDPRSNKELETNHYIRFQKLYTINAILDLVNARTRAEQEVDNFATYIEERKKNRLMQESWPEKVKSSRSMLIKSASQGSGNANDVPLILSIRAWLELLPYHVDAFPKGTDRLEFASNENSILENIAWRLQERDECRNYSRISDRTKGWVYEYYMRTFILLNPFGLSVSEIPGHIELLEFKNPFCAKDGIQIYIKDMPQFGSEVHSNMQQLASIGRGGSTAQDEEIYYRHGALDPKEYDQPLTVSEILAAARARALDDAMVS</sequence>
<dbReference type="GeneID" id="91095949"/>
<proteinExistence type="predicted"/>
<evidence type="ECO:0000313" key="1">
    <source>
        <dbReference type="EMBL" id="WWC90346.1"/>
    </source>
</evidence>
<keyword evidence="2" id="KW-1185">Reference proteome</keyword>
<dbReference type="AlphaFoldDB" id="A0AAX4JY59"/>
<organism evidence="1 2">
    <name type="scientific">Kwoniella dendrophila CBS 6074</name>
    <dbReference type="NCBI Taxonomy" id="1295534"/>
    <lineage>
        <taxon>Eukaryota</taxon>
        <taxon>Fungi</taxon>
        <taxon>Dikarya</taxon>
        <taxon>Basidiomycota</taxon>
        <taxon>Agaricomycotina</taxon>
        <taxon>Tremellomycetes</taxon>
        <taxon>Tremellales</taxon>
        <taxon>Cryptococcaceae</taxon>
        <taxon>Kwoniella</taxon>
    </lineage>
</organism>
<gene>
    <name evidence="1" type="ORF">L201_005279</name>
</gene>
<dbReference type="Proteomes" id="UP001355207">
    <property type="component" value="Chromosome 7"/>
</dbReference>
<evidence type="ECO:0008006" key="3">
    <source>
        <dbReference type="Google" id="ProtNLM"/>
    </source>
</evidence>
<accession>A0AAX4JY59</accession>
<dbReference type="EMBL" id="CP144104">
    <property type="protein sequence ID" value="WWC90346.1"/>
    <property type="molecule type" value="Genomic_DNA"/>
</dbReference>
<name>A0AAX4JY59_9TREE</name>